<evidence type="ECO:0000256" key="6">
    <source>
        <dbReference type="ARBA" id="ARBA00022801"/>
    </source>
</evidence>
<keyword evidence="5" id="KW-0833">Ubl conjugation pathway</keyword>
<dbReference type="InterPro" id="IPR006615">
    <property type="entry name" value="Pept_C19_DUSP"/>
</dbReference>
<feature type="compositionally biased region" description="Acidic residues" evidence="8">
    <location>
        <begin position="936"/>
        <end position="948"/>
    </location>
</feature>
<evidence type="ECO:0000256" key="5">
    <source>
        <dbReference type="ARBA" id="ARBA00022786"/>
    </source>
</evidence>
<feature type="compositionally biased region" description="Low complexity" evidence="8">
    <location>
        <begin position="23"/>
        <end position="35"/>
    </location>
</feature>
<dbReference type="PANTHER" id="PTHR21646">
    <property type="entry name" value="UBIQUITIN CARBOXYL-TERMINAL HYDROLASE"/>
    <property type="match status" value="1"/>
</dbReference>
<dbReference type="InterPro" id="IPR038765">
    <property type="entry name" value="Papain-like_cys_pep_sf"/>
</dbReference>
<dbReference type="Gene3D" id="3.30.2230.10">
    <property type="entry name" value="DUSP-like"/>
    <property type="match status" value="1"/>
</dbReference>
<dbReference type="InterPro" id="IPR028889">
    <property type="entry name" value="USP"/>
</dbReference>
<protein>
    <recommendedName>
        <fullName evidence="3">ubiquitinyl hydrolase 1</fullName>
        <ecNumber evidence="3">3.4.19.12</ecNumber>
    </recommendedName>
</protein>
<keyword evidence="4" id="KW-0645">Protease</keyword>
<keyword evidence="6" id="KW-0378">Hydrolase</keyword>
<evidence type="ECO:0000256" key="8">
    <source>
        <dbReference type="SAM" id="MobiDB-lite"/>
    </source>
</evidence>
<dbReference type="Gene3D" id="3.90.70.10">
    <property type="entry name" value="Cysteine proteinases"/>
    <property type="match status" value="2"/>
</dbReference>
<dbReference type="GO" id="GO:0016579">
    <property type="term" value="P:protein deubiquitination"/>
    <property type="evidence" value="ECO:0007669"/>
    <property type="project" value="InterPro"/>
</dbReference>
<feature type="region of interest" description="Disordered" evidence="8">
    <location>
        <begin position="984"/>
        <end position="1007"/>
    </location>
</feature>
<dbReference type="Pfam" id="PF00443">
    <property type="entry name" value="UCH"/>
    <property type="match status" value="1"/>
</dbReference>
<feature type="region of interest" description="Disordered" evidence="8">
    <location>
        <begin position="1"/>
        <end position="134"/>
    </location>
</feature>
<evidence type="ECO:0000313" key="11">
    <source>
        <dbReference type="EMBL" id="KAG0662795.1"/>
    </source>
</evidence>
<dbReference type="PROSITE" id="PS00972">
    <property type="entry name" value="USP_1"/>
    <property type="match status" value="1"/>
</dbReference>
<gene>
    <name evidence="11" type="primary">UBP12</name>
    <name evidence="11" type="ORF">C6P46_003108</name>
</gene>
<dbReference type="Pfam" id="PF06337">
    <property type="entry name" value="DUSP"/>
    <property type="match status" value="1"/>
</dbReference>
<keyword evidence="12" id="KW-1185">Reference proteome</keyword>
<reference evidence="11 12" key="1">
    <citation type="submission" date="2020-11" db="EMBL/GenBank/DDBJ databases">
        <title>Kefir isolates.</title>
        <authorList>
            <person name="Marcisauskas S."/>
            <person name="Kim Y."/>
            <person name="Blasche S."/>
        </authorList>
    </citation>
    <scope>NUCLEOTIDE SEQUENCE [LARGE SCALE GENOMIC DNA]</scope>
    <source>
        <strain evidence="11 12">KR</strain>
    </source>
</reference>
<dbReference type="Proteomes" id="UP000777482">
    <property type="component" value="Unassembled WGS sequence"/>
</dbReference>
<dbReference type="GO" id="GO:0006508">
    <property type="term" value="P:proteolysis"/>
    <property type="evidence" value="ECO:0007669"/>
    <property type="project" value="UniProtKB-KW"/>
</dbReference>
<keyword evidence="7" id="KW-0788">Thiol protease</keyword>
<feature type="region of interest" description="Disordered" evidence="8">
    <location>
        <begin position="1375"/>
        <end position="1486"/>
    </location>
</feature>
<comment type="catalytic activity">
    <reaction evidence="1">
        <text>Thiol-dependent hydrolysis of ester, thioester, amide, peptide and isopeptide bonds formed by the C-terminal Gly of ubiquitin (a 76-residue protein attached to proteins as an intracellular targeting signal).</text>
        <dbReference type="EC" id="3.4.19.12"/>
    </reaction>
</comment>
<feature type="compositionally biased region" description="Basic and acidic residues" evidence="8">
    <location>
        <begin position="38"/>
        <end position="51"/>
    </location>
</feature>
<feature type="region of interest" description="Disordered" evidence="8">
    <location>
        <begin position="453"/>
        <end position="487"/>
    </location>
</feature>
<evidence type="ECO:0000256" key="7">
    <source>
        <dbReference type="ARBA" id="ARBA00022807"/>
    </source>
</evidence>
<dbReference type="SUPFAM" id="SSF54001">
    <property type="entry name" value="Cysteine proteinases"/>
    <property type="match status" value="1"/>
</dbReference>
<dbReference type="GO" id="GO:0004843">
    <property type="term" value="F:cysteine-type deubiquitinase activity"/>
    <property type="evidence" value="ECO:0007669"/>
    <property type="project" value="UniProtKB-EC"/>
</dbReference>
<feature type="compositionally biased region" description="Acidic residues" evidence="8">
    <location>
        <begin position="112"/>
        <end position="122"/>
    </location>
</feature>
<organism evidence="11 12">
    <name type="scientific">Rhodotorula mucilaginosa</name>
    <name type="common">Yeast</name>
    <name type="synonym">Rhodotorula rubra</name>
    <dbReference type="NCBI Taxonomy" id="5537"/>
    <lineage>
        <taxon>Eukaryota</taxon>
        <taxon>Fungi</taxon>
        <taxon>Dikarya</taxon>
        <taxon>Basidiomycota</taxon>
        <taxon>Pucciniomycotina</taxon>
        <taxon>Microbotryomycetes</taxon>
        <taxon>Sporidiobolales</taxon>
        <taxon>Sporidiobolaceae</taxon>
        <taxon>Rhodotorula</taxon>
    </lineage>
</organism>
<proteinExistence type="inferred from homology"/>
<evidence type="ECO:0000256" key="3">
    <source>
        <dbReference type="ARBA" id="ARBA00012759"/>
    </source>
</evidence>
<sequence>MQARDGTASPARSSSLTRKRPLSSSSASPSTASATKRANSEDHMTSSDHEGSIGASRLNIDSTPLSPASPSASNRGSPAGPASDPDATLNSAAPPTADEDLPPAYDAPVRQDDDDDDEEAEDLPTFASSSHYNGPAADQQLAMITEMKQFQLEKDETWYLVPRGWYRRWQTACSGIAQSKEDDDSLTPEQVGPIDTTVLTEADGVTLRKPLQVGVDVEVLPTPGWRYLTEWYGLVGPEFGREVIAPAGFGSETIEFYPPLFRLFLLLPATSSSTTTNISVPSLDSAPTVQLSSSATVRELFDHVKEAFSLSRDVRLWRLPPASEELSTLEGPAYVFADKLRESGVELLELDKLGADSSLADALLADEETRLAVEGQDGAMHWIVDAEEVLAVLAQADDETAPASADAAPVESLSTSVASLPDSEDSHGSKKHHHHHHQHKGLFASAHSWAAGLHKPKTSHASTSTTAAASTSTGAAPATSKTAHGAGGGMMGALTGALTRSKTAIGGKQGQRGLVGLQNLGNTCFMNSALQCMSNTKELQEYFLSGVYRSELNPDNPLGMRGQVAEAFGQLIERLWHGSGSAVAPREFKQALSRFAPQFSGYGQQDSQELLAFLLDGIHEDLNRIKKKPATEAPDWEGGSDKELVELAKTCWEQYRSRNDSVIVDLFQGQYRSTVVCPDCDKVSITFDPFMYVTTNLPVTKKWAGKVFVVPLEASRGIIEVELEVSKNGTIKTLKSVVGKLLDIEPKHLILTEEWKGKFYRDWHDDEMVTEIGDNDRIILYETTIPYPQPRRFGLRSAPSSAPADANSPVIVPVAHKKLSPGGGGGAASTRKFGISSDAETFGSPFVITLTAEEASSAADVKRALAKQYARVTKRGDELLQFIEEEIEALDRERAEAASSKPVTEANGDVATDAAATTTTTTTEPAQLFSPKPESMEVDDNAPADLDDNTFAPPVALPSVLDGSSLSSSTASLGPIASTSDANTAATASSTDSSASSSAPSVQSRRVAFRVRVSREAVSEGRAPLGQERSFHNGDGAIDLDELEVKALAAPQTTASTAEDIDMFGPGSAAPVEPAVPAAPATEPATEENPESVAEEAATPTRRPLFTTGHTITVVWDANAFDYFFAPDAATWNLTQSVVDPALAARRQQGKGAKRTITLADCLTEFTKEERLGEDDMWYCSQCKEHKQATKKVELWKVPDVLVFALKRFSSSRYSRDKIDDLVDFPVLEALDMEPFVEGDRVEKRLAEQMTNAPHISEPDSLTYELYAVSNHFGGLGGGHYTAFAKNPENGRWYDFDDSRVTEINPERVKSSAAYLLFYRRKTARPIGGAKSRELVESANASRNVSVAGSEVGDASPFASRENILLSTSTEDFFGSSNVLAPNSDDEVPVPGRFTGMTHPSLPSPLSNLDFSSASGVSSTLPSPPGSAEPGSPQDFSAFDDPDWATTAPPPALESIDGSTDSPAADDDAVSKEREEGVVVDKDASS</sequence>
<feature type="region of interest" description="Disordered" evidence="8">
    <location>
        <begin position="401"/>
        <end position="441"/>
    </location>
</feature>
<dbReference type="CDD" id="cd02674">
    <property type="entry name" value="Peptidase_C19R"/>
    <property type="match status" value="1"/>
</dbReference>
<evidence type="ECO:0000256" key="1">
    <source>
        <dbReference type="ARBA" id="ARBA00000707"/>
    </source>
</evidence>
<comment type="similarity">
    <text evidence="2">Belongs to the peptidase C19 family.</text>
</comment>
<dbReference type="PROSITE" id="PS51283">
    <property type="entry name" value="DUSP"/>
    <property type="match status" value="1"/>
</dbReference>
<dbReference type="PROSITE" id="PS50235">
    <property type="entry name" value="USP_3"/>
    <property type="match status" value="1"/>
</dbReference>
<dbReference type="EMBL" id="PUHQ01000024">
    <property type="protein sequence ID" value="KAG0662795.1"/>
    <property type="molecule type" value="Genomic_DNA"/>
</dbReference>
<evidence type="ECO:0000259" key="10">
    <source>
        <dbReference type="PROSITE" id="PS51283"/>
    </source>
</evidence>
<dbReference type="InterPro" id="IPR018200">
    <property type="entry name" value="USP_CS"/>
</dbReference>
<evidence type="ECO:0000256" key="4">
    <source>
        <dbReference type="ARBA" id="ARBA00022670"/>
    </source>
</evidence>
<feature type="compositionally biased region" description="Low complexity" evidence="8">
    <location>
        <begin position="1073"/>
        <end position="1084"/>
    </location>
</feature>
<feature type="compositionally biased region" description="Basic and acidic residues" evidence="8">
    <location>
        <begin position="1469"/>
        <end position="1486"/>
    </location>
</feature>
<evidence type="ECO:0000313" key="12">
    <source>
        <dbReference type="Proteomes" id="UP000777482"/>
    </source>
</evidence>
<name>A0A9P6W525_RHOMI</name>
<feature type="compositionally biased region" description="Basic residues" evidence="8">
    <location>
        <begin position="429"/>
        <end position="440"/>
    </location>
</feature>
<feature type="compositionally biased region" description="Low complexity" evidence="8">
    <location>
        <begin position="459"/>
        <end position="483"/>
    </location>
</feature>
<accession>A0A9P6W525</accession>
<evidence type="ECO:0000259" key="9">
    <source>
        <dbReference type="PROSITE" id="PS50235"/>
    </source>
</evidence>
<dbReference type="InterPro" id="IPR035927">
    <property type="entry name" value="DUSP-like_sf"/>
</dbReference>
<dbReference type="InterPro" id="IPR001394">
    <property type="entry name" value="Peptidase_C19_UCH"/>
</dbReference>
<feature type="compositionally biased region" description="Low complexity" evidence="8">
    <location>
        <begin position="984"/>
        <end position="1006"/>
    </location>
</feature>
<feature type="compositionally biased region" description="Low complexity" evidence="8">
    <location>
        <begin position="911"/>
        <end position="923"/>
    </location>
</feature>
<feature type="domain" description="USP" evidence="9">
    <location>
        <begin position="515"/>
        <end position="1322"/>
    </location>
</feature>
<evidence type="ECO:0000256" key="2">
    <source>
        <dbReference type="ARBA" id="ARBA00009085"/>
    </source>
</evidence>
<dbReference type="SUPFAM" id="SSF143791">
    <property type="entry name" value="DUSP-like"/>
    <property type="match status" value="1"/>
</dbReference>
<feature type="compositionally biased region" description="Polar residues" evidence="8">
    <location>
        <begin position="1404"/>
        <end position="1421"/>
    </location>
</feature>
<dbReference type="SMART" id="SM00695">
    <property type="entry name" value="DUSP"/>
    <property type="match status" value="1"/>
</dbReference>
<feature type="compositionally biased region" description="Acidic residues" evidence="8">
    <location>
        <begin position="1085"/>
        <end position="1094"/>
    </location>
</feature>
<feature type="region of interest" description="Disordered" evidence="8">
    <location>
        <begin position="894"/>
        <end position="955"/>
    </location>
</feature>
<feature type="domain" description="DUSP" evidence="10">
    <location>
        <begin position="135"/>
        <end position="244"/>
    </location>
</feature>
<dbReference type="OrthoDB" id="292964at2759"/>
<dbReference type="EC" id="3.4.19.12" evidence="3"/>
<dbReference type="PANTHER" id="PTHR21646:SF24">
    <property type="entry name" value="UBIQUITIN CARBOXYL-TERMINAL HYDROLASE"/>
    <property type="match status" value="1"/>
</dbReference>
<dbReference type="PROSITE" id="PS00973">
    <property type="entry name" value="USP_2"/>
    <property type="match status" value="1"/>
</dbReference>
<comment type="caution">
    <text evidence="11">The sequence shown here is derived from an EMBL/GenBank/DDBJ whole genome shotgun (WGS) entry which is preliminary data.</text>
</comment>
<feature type="region of interest" description="Disordered" evidence="8">
    <location>
        <begin position="1073"/>
        <end position="1100"/>
    </location>
</feature>
<dbReference type="InterPro" id="IPR050185">
    <property type="entry name" value="Ub_carboxyl-term_hydrolase"/>
</dbReference>